<dbReference type="RefSeq" id="WP_095996410.1">
    <property type="nucleotide sequence ID" value="NZ_NSLI01000001.1"/>
</dbReference>
<accession>A0A2A2SJ39</accession>
<dbReference type="PANTHER" id="PTHR33988">
    <property type="entry name" value="ENDORIBONUCLEASE MAZF-RELATED"/>
    <property type="match status" value="1"/>
</dbReference>
<protein>
    <submittedName>
        <fullName evidence="1">Growth inhibitor PemK</fullName>
    </submittedName>
</protein>
<proteinExistence type="predicted"/>
<gene>
    <name evidence="1" type="ORF">CKY28_00645</name>
</gene>
<dbReference type="AlphaFoldDB" id="A0A2A2SJ39"/>
<dbReference type="InterPro" id="IPR003477">
    <property type="entry name" value="PemK-like"/>
</dbReference>
<dbReference type="GO" id="GO:0006402">
    <property type="term" value="P:mRNA catabolic process"/>
    <property type="evidence" value="ECO:0007669"/>
    <property type="project" value="TreeGrafter"/>
</dbReference>
<dbReference type="PANTHER" id="PTHR33988:SF1">
    <property type="entry name" value="ENDORIBONUCLEASE MAZF7-RELATED"/>
    <property type="match status" value="1"/>
</dbReference>
<evidence type="ECO:0000313" key="2">
    <source>
        <dbReference type="Proteomes" id="UP000218151"/>
    </source>
</evidence>
<dbReference type="GO" id="GO:0016075">
    <property type="term" value="P:rRNA catabolic process"/>
    <property type="evidence" value="ECO:0007669"/>
    <property type="project" value="TreeGrafter"/>
</dbReference>
<dbReference type="GO" id="GO:0003677">
    <property type="term" value="F:DNA binding"/>
    <property type="evidence" value="ECO:0007669"/>
    <property type="project" value="InterPro"/>
</dbReference>
<dbReference type="Proteomes" id="UP000218151">
    <property type="component" value="Unassembled WGS sequence"/>
</dbReference>
<dbReference type="InterPro" id="IPR011067">
    <property type="entry name" value="Plasmid_toxin/cell-grow_inhib"/>
</dbReference>
<evidence type="ECO:0000313" key="1">
    <source>
        <dbReference type="EMBL" id="PAX09304.1"/>
    </source>
</evidence>
<sequence length="108" mass="11713">MKRGDVVIAAARGQFTGKPRPYVVVQGDWTLELAATVTLCPITTDLFGIGRVRVPVAAAPGTGLQADSEVEIDRITTLRRSNVAQVVGALPDTVMRRINRSLKNWLDL</sequence>
<organism evidence="1 2">
    <name type="scientific">Sphingomonas lenta</name>
    <dbReference type="NCBI Taxonomy" id="1141887"/>
    <lineage>
        <taxon>Bacteria</taxon>
        <taxon>Pseudomonadati</taxon>
        <taxon>Pseudomonadota</taxon>
        <taxon>Alphaproteobacteria</taxon>
        <taxon>Sphingomonadales</taxon>
        <taxon>Sphingomonadaceae</taxon>
        <taxon>Sphingomonas</taxon>
    </lineage>
</organism>
<dbReference type="Gene3D" id="2.30.30.110">
    <property type="match status" value="1"/>
</dbReference>
<dbReference type="SUPFAM" id="SSF50118">
    <property type="entry name" value="Cell growth inhibitor/plasmid maintenance toxic component"/>
    <property type="match status" value="1"/>
</dbReference>
<reference evidence="2" key="1">
    <citation type="submission" date="2017-09" db="EMBL/GenBank/DDBJ databases">
        <authorList>
            <person name="Feng G."/>
            <person name="Zhu H."/>
        </authorList>
    </citation>
    <scope>NUCLEOTIDE SEQUENCE [LARGE SCALE GENOMIC DNA]</scope>
    <source>
        <strain evidence="2">1PNM-20</strain>
    </source>
</reference>
<dbReference type="Pfam" id="PF02452">
    <property type="entry name" value="PemK_toxin"/>
    <property type="match status" value="1"/>
</dbReference>
<name>A0A2A2SJ39_9SPHN</name>
<keyword evidence="2" id="KW-1185">Reference proteome</keyword>
<dbReference type="OrthoDB" id="3196747at2"/>
<dbReference type="GO" id="GO:0004521">
    <property type="term" value="F:RNA endonuclease activity"/>
    <property type="evidence" value="ECO:0007669"/>
    <property type="project" value="TreeGrafter"/>
</dbReference>
<dbReference type="EMBL" id="NSLI01000001">
    <property type="protein sequence ID" value="PAX09304.1"/>
    <property type="molecule type" value="Genomic_DNA"/>
</dbReference>
<comment type="caution">
    <text evidence="1">The sequence shown here is derived from an EMBL/GenBank/DDBJ whole genome shotgun (WGS) entry which is preliminary data.</text>
</comment>